<evidence type="ECO:0000313" key="2">
    <source>
        <dbReference type="Proteomes" id="UP001597040"/>
    </source>
</evidence>
<comment type="caution">
    <text evidence="1">The sequence shown here is derived from an EMBL/GenBank/DDBJ whole genome shotgun (WGS) entry which is preliminary data.</text>
</comment>
<sequence>MPGKLTYLFIFHEMVKISINSIDKVGKMDRNKNMEYYKNSIKNNEVVKMAAIPQPREVDQTTPMKRHANKVNKNKRKNALEISESIGVYGAFNRTLSDLHKQGK</sequence>
<accession>A0ABW3LIU6</accession>
<reference evidence="2" key="1">
    <citation type="journal article" date="2019" name="Int. J. Syst. Evol. Microbiol.">
        <title>The Global Catalogue of Microorganisms (GCM) 10K type strain sequencing project: providing services to taxonomists for standard genome sequencing and annotation.</title>
        <authorList>
            <consortium name="The Broad Institute Genomics Platform"/>
            <consortium name="The Broad Institute Genome Sequencing Center for Infectious Disease"/>
            <person name="Wu L."/>
            <person name="Ma J."/>
        </authorList>
    </citation>
    <scope>NUCLEOTIDE SEQUENCE [LARGE SCALE GENOMIC DNA]</scope>
    <source>
        <strain evidence="2">CCUG 56754</strain>
    </source>
</reference>
<keyword evidence="2" id="KW-1185">Reference proteome</keyword>
<proteinExistence type="predicted"/>
<protein>
    <submittedName>
        <fullName evidence="1">Uncharacterized protein</fullName>
    </submittedName>
</protein>
<dbReference type="EMBL" id="JBHTKJ010000007">
    <property type="protein sequence ID" value="MFD1037134.1"/>
    <property type="molecule type" value="Genomic_DNA"/>
</dbReference>
<dbReference type="RefSeq" id="WP_390358949.1">
    <property type="nucleotide sequence ID" value="NZ_JBHTKJ010000007.1"/>
</dbReference>
<evidence type="ECO:0000313" key="1">
    <source>
        <dbReference type="EMBL" id="MFD1037134.1"/>
    </source>
</evidence>
<name>A0ABW3LIU6_9BACI</name>
<dbReference type="Proteomes" id="UP001597040">
    <property type="component" value="Unassembled WGS sequence"/>
</dbReference>
<organism evidence="1 2">
    <name type="scientific">Virgibacillus byunsanensis</name>
    <dbReference type="NCBI Taxonomy" id="570945"/>
    <lineage>
        <taxon>Bacteria</taxon>
        <taxon>Bacillati</taxon>
        <taxon>Bacillota</taxon>
        <taxon>Bacilli</taxon>
        <taxon>Bacillales</taxon>
        <taxon>Bacillaceae</taxon>
        <taxon>Virgibacillus</taxon>
    </lineage>
</organism>
<gene>
    <name evidence="1" type="ORF">ACFQ3N_01655</name>
</gene>